<dbReference type="Proteomes" id="UP000009046">
    <property type="component" value="Unassembled WGS sequence"/>
</dbReference>
<dbReference type="GO" id="GO:0008198">
    <property type="term" value="F:ferrous iron binding"/>
    <property type="evidence" value="ECO:0007669"/>
    <property type="project" value="TreeGrafter"/>
</dbReference>
<proteinExistence type="inferred from homology"/>
<dbReference type="PROSITE" id="PS01344">
    <property type="entry name" value="FRATAXIN_1"/>
    <property type="match status" value="1"/>
</dbReference>
<dbReference type="SMART" id="SM01219">
    <property type="entry name" value="Frataxin_Cyay"/>
    <property type="match status" value="1"/>
</dbReference>
<evidence type="ECO:0000256" key="7">
    <source>
        <dbReference type="ARBA" id="ARBA00022946"/>
    </source>
</evidence>
<sequence>MMQLIRTGSTMKELFGTIKKGNLILRSFSYVGTQQYNITEKYCKCEKVNFFRKSIFMNSFYYPKIFYSTENIQGSLDKVTFISVCTETLDSLTEYFEELIESIPHLKNADVTYSDGVLTVYFGKKYGTYVINRQTPNLQIWLSSPTSGPKRYDFSGGTWIYKHDKTTLHSLLDKEIKEIANQKVEFSEKCVYSKVTE</sequence>
<dbReference type="FunCoup" id="E0VSB2">
    <property type="interactions" value="596"/>
</dbReference>
<dbReference type="NCBIfam" id="TIGR03422">
    <property type="entry name" value="mito_frataxin"/>
    <property type="match status" value="1"/>
</dbReference>
<dbReference type="HOGENOM" id="CLU_080880_2_1_1"/>
<evidence type="ECO:0000256" key="10">
    <source>
        <dbReference type="ARBA" id="ARBA00023065"/>
    </source>
</evidence>
<comment type="subcellular location">
    <subcellularLocation>
        <location evidence="1">Mitochondrion</location>
    </subcellularLocation>
</comment>
<dbReference type="InParanoid" id="E0VSB2"/>
<keyword evidence="8" id="KW-0560">Oxidoreductase</keyword>
<evidence type="ECO:0000256" key="4">
    <source>
        <dbReference type="ARBA" id="ARBA00022434"/>
    </source>
</evidence>
<protein>
    <recommendedName>
        <fullName evidence="3">ferroxidase</fullName>
        <ecNumber evidence="3">1.16.3.1</ecNumber>
    </recommendedName>
</protein>
<dbReference type="PRINTS" id="PR00904">
    <property type="entry name" value="FRATAXIN"/>
</dbReference>
<dbReference type="GeneID" id="8234329"/>
<dbReference type="InterPro" id="IPR020895">
    <property type="entry name" value="Frataxin_CS"/>
</dbReference>
<dbReference type="GO" id="GO:0006879">
    <property type="term" value="P:intracellular iron ion homeostasis"/>
    <property type="evidence" value="ECO:0007669"/>
    <property type="project" value="UniProtKB-KW"/>
</dbReference>
<dbReference type="InterPro" id="IPR017789">
    <property type="entry name" value="Frataxin"/>
</dbReference>
<dbReference type="OrthoDB" id="1897642at2759"/>
<keyword evidence="4" id="KW-0409">Iron storage</keyword>
<dbReference type="STRING" id="121224.E0VSB2"/>
<reference evidence="14" key="1">
    <citation type="submission" date="2007-04" db="EMBL/GenBank/DDBJ databases">
        <title>Annotation of Pediculus humanus corporis strain USDA.</title>
        <authorList>
            <person name="Kirkness E."/>
            <person name="Hannick L."/>
            <person name="Hass B."/>
            <person name="Bruggner R."/>
            <person name="Lawson D."/>
            <person name="Bidwell S."/>
            <person name="Joardar V."/>
            <person name="Caler E."/>
            <person name="Walenz B."/>
            <person name="Inman J."/>
            <person name="Schobel S."/>
            <person name="Galinsky K."/>
            <person name="Amedeo P."/>
            <person name="Strausberg R."/>
        </authorList>
    </citation>
    <scope>NUCLEOTIDE SEQUENCE</scope>
    <source>
        <strain evidence="14">USDA</strain>
    </source>
</reference>
<dbReference type="Gene3D" id="3.30.920.10">
    <property type="entry name" value="Frataxin/CyaY"/>
    <property type="match status" value="1"/>
</dbReference>
<dbReference type="GO" id="GO:0005739">
    <property type="term" value="C:mitochondrion"/>
    <property type="evidence" value="ECO:0007669"/>
    <property type="project" value="UniProtKB-SubCell"/>
</dbReference>
<evidence type="ECO:0000256" key="2">
    <source>
        <dbReference type="ARBA" id="ARBA00008183"/>
    </source>
</evidence>
<organism>
    <name type="scientific">Pediculus humanus subsp. corporis</name>
    <name type="common">Body louse</name>
    <dbReference type="NCBI Taxonomy" id="121224"/>
    <lineage>
        <taxon>Eukaryota</taxon>
        <taxon>Metazoa</taxon>
        <taxon>Ecdysozoa</taxon>
        <taxon>Arthropoda</taxon>
        <taxon>Hexapoda</taxon>
        <taxon>Insecta</taxon>
        <taxon>Pterygota</taxon>
        <taxon>Neoptera</taxon>
        <taxon>Paraneoptera</taxon>
        <taxon>Psocodea</taxon>
        <taxon>Troctomorpha</taxon>
        <taxon>Phthiraptera</taxon>
        <taxon>Anoplura</taxon>
        <taxon>Pediculidae</taxon>
        <taxon>Pediculus</taxon>
    </lineage>
</organism>
<dbReference type="AlphaFoldDB" id="E0VSB2"/>
<dbReference type="GO" id="GO:0034986">
    <property type="term" value="F:iron chaperone activity"/>
    <property type="evidence" value="ECO:0007669"/>
    <property type="project" value="TreeGrafter"/>
</dbReference>
<dbReference type="EnsemblMetazoa" id="PHUM414880-RA">
    <property type="protein sequence ID" value="PHUM414880-PA"/>
    <property type="gene ID" value="PHUM414880"/>
</dbReference>
<accession>E0VSB2</accession>
<reference evidence="14" key="2">
    <citation type="submission" date="2007-04" db="EMBL/GenBank/DDBJ databases">
        <title>The genome of the human body louse.</title>
        <authorList>
            <consortium name="The Human Body Louse Genome Consortium"/>
            <person name="Kirkness E."/>
            <person name="Walenz B."/>
            <person name="Hass B."/>
            <person name="Bruggner R."/>
            <person name="Strausberg R."/>
        </authorList>
    </citation>
    <scope>NUCLEOTIDE SEQUENCE</scope>
    <source>
        <strain evidence="14">USDA</strain>
    </source>
</reference>
<evidence type="ECO:0000256" key="3">
    <source>
        <dbReference type="ARBA" id="ARBA00013107"/>
    </source>
</evidence>
<evidence type="ECO:0000256" key="9">
    <source>
        <dbReference type="ARBA" id="ARBA00023004"/>
    </source>
</evidence>
<keyword evidence="12" id="KW-0350">Heme biosynthesis</keyword>
<dbReference type="FunFam" id="3.30.920.10:FF:000002">
    <property type="entry name" value="Frataxin, mitochondrial"/>
    <property type="match status" value="1"/>
</dbReference>
<dbReference type="GO" id="GO:0016226">
    <property type="term" value="P:iron-sulfur cluster assembly"/>
    <property type="evidence" value="ECO:0007669"/>
    <property type="project" value="InterPro"/>
</dbReference>
<dbReference type="CTD" id="8234329"/>
<keyword evidence="5" id="KW-0813">Transport</keyword>
<evidence type="ECO:0000313" key="14">
    <source>
        <dbReference type="EMBL" id="EEB16268.1"/>
    </source>
</evidence>
<evidence type="ECO:0000313" key="16">
    <source>
        <dbReference type="Proteomes" id="UP000009046"/>
    </source>
</evidence>
<dbReference type="InterPro" id="IPR002908">
    <property type="entry name" value="Frataxin/CyaY"/>
</dbReference>
<dbReference type="EMBL" id="DS235748">
    <property type="protein sequence ID" value="EEB16268.1"/>
    <property type="molecule type" value="Genomic_DNA"/>
</dbReference>
<dbReference type="CDD" id="cd00503">
    <property type="entry name" value="Frataxin"/>
    <property type="match status" value="1"/>
</dbReference>
<dbReference type="OMA" id="TPNLQIW"/>
<name>E0VSB2_PEDHC</name>
<evidence type="ECO:0000256" key="13">
    <source>
        <dbReference type="ARBA" id="ARBA00047990"/>
    </source>
</evidence>
<dbReference type="NCBIfam" id="TIGR03421">
    <property type="entry name" value="FeS_CyaY"/>
    <property type="match status" value="1"/>
</dbReference>
<dbReference type="RefSeq" id="XP_002429006.1">
    <property type="nucleotide sequence ID" value="XM_002428961.1"/>
</dbReference>
<dbReference type="EMBL" id="AAZO01005094">
    <property type="status" value="NOT_ANNOTATED_CDS"/>
    <property type="molecule type" value="Genomic_DNA"/>
</dbReference>
<dbReference type="KEGG" id="phu:Phum_PHUM414880"/>
<dbReference type="SUPFAM" id="SSF55387">
    <property type="entry name" value="Frataxin/Nqo15-like"/>
    <property type="match status" value="1"/>
</dbReference>
<keyword evidence="6" id="KW-0410">Iron transport</keyword>
<evidence type="ECO:0000313" key="15">
    <source>
        <dbReference type="EnsemblMetazoa" id="PHUM414880-PA"/>
    </source>
</evidence>
<dbReference type="PROSITE" id="PS50810">
    <property type="entry name" value="FRATAXIN_2"/>
    <property type="match status" value="1"/>
</dbReference>
<evidence type="ECO:0000256" key="1">
    <source>
        <dbReference type="ARBA" id="ARBA00004173"/>
    </source>
</evidence>
<comment type="similarity">
    <text evidence="2">Belongs to the frataxin family.</text>
</comment>
<keyword evidence="9" id="KW-0408">Iron</keyword>
<dbReference type="VEuPathDB" id="VectorBase:PHUM414880"/>
<keyword evidence="10" id="KW-0406">Ion transport</keyword>
<dbReference type="EC" id="1.16.3.1" evidence="3"/>
<evidence type="ECO:0000256" key="12">
    <source>
        <dbReference type="ARBA" id="ARBA00023133"/>
    </source>
</evidence>
<evidence type="ECO:0000256" key="5">
    <source>
        <dbReference type="ARBA" id="ARBA00022448"/>
    </source>
</evidence>
<dbReference type="PANTHER" id="PTHR16821">
    <property type="entry name" value="FRATAXIN"/>
    <property type="match status" value="1"/>
</dbReference>
<dbReference type="GO" id="GO:0006783">
    <property type="term" value="P:heme biosynthetic process"/>
    <property type="evidence" value="ECO:0007669"/>
    <property type="project" value="UniProtKB-KW"/>
</dbReference>
<evidence type="ECO:0000256" key="6">
    <source>
        <dbReference type="ARBA" id="ARBA00022496"/>
    </source>
</evidence>
<gene>
    <name evidence="15" type="primary">8234329</name>
    <name evidence="14" type="ORF">Phum_PHUM414880</name>
</gene>
<keyword evidence="11" id="KW-0496">Mitochondrion</keyword>
<dbReference type="PANTHER" id="PTHR16821:SF2">
    <property type="entry name" value="FRATAXIN, MITOCHONDRIAL"/>
    <property type="match status" value="1"/>
</dbReference>
<dbReference type="GO" id="GO:0051537">
    <property type="term" value="F:2 iron, 2 sulfur cluster binding"/>
    <property type="evidence" value="ECO:0007669"/>
    <property type="project" value="TreeGrafter"/>
</dbReference>
<dbReference type="GO" id="GO:0004322">
    <property type="term" value="F:ferroxidase activity"/>
    <property type="evidence" value="ECO:0007669"/>
    <property type="project" value="UniProtKB-EC"/>
</dbReference>
<keyword evidence="16" id="KW-1185">Reference proteome</keyword>
<reference evidence="15" key="3">
    <citation type="submission" date="2021-02" db="UniProtKB">
        <authorList>
            <consortium name="EnsemblMetazoa"/>
        </authorList>
    </citation>
    <scope>IDENTIFICATION</scope>
    <source>
        <strain evidence="15">USDA</strain>
    </source>
</reference>
<dbReference type="eggNOG" id="KOG3413">
    <property type="taxonomic scope" value="Eukaryota"/>
</dbReference>
<evidence type="ECO:0000256" key="11">
    <source>
        <dbReference type="ARBA" id="ARBA00023128"/>
    </source>
</evidence>
<comment type="catalytic activity">
    <reaction evidence="13">
        <text>4 Fe(2+) + O2 + 4 H(+) = 4 Fe(3+) + 2 H2O</text>
        <dbReference type="Rhea" id="RHEA:11148"/>
        <dbReference type="ChEBI" id="CHEBI:15377"/>
        <dbReference type="ChEBI" id="CHEBI:15378"/>
        <dbReference type="ChEBI" id="CHEBI:15379"/>
        <dbReference type="ChEBI" id="CHEBI:29033"/>
        <dbReference type="ChEBI" id="CHEBI:29034"/>
        <dbReference type="EC" id="1.16.3.1"/>
    </reaction>
</comment>
<evidence type="ECO:0000256" key="8">
    <source>
        <dbReference type="ARBA" id="ARBA00023002"/>
    </source>
</evidence>
<dbReference type="GO" id="GO:0006826">
    <property type="term" value="P:iron ion transport"/>
    <property type="evidence" value="ECO:0007669"/>
    <property type="project" value="UniProtKB-KW"/>
</dbReference>
<dbReference type="GO" id="GO:0008199">
    <property type="term" value="F:ferric iron binding"/>
    <property type="evidence" value="ECO:0007669"/>
    <property type="project" value="InterPro"/>
</dbReference>
<keyword evidence="7" id="KW-0809">Transit peptide</keyword>
<dbReference type="InterPro" id="IPR036524">
    <property type="entry name" value="Frataxin/CyaY_sf"/>
</dbReference>
<dbReference type="Pfam" id="PF01491">
    <property type="entry name" value="Frataxin_Cyay"/>
    <property type="match status" value="1"/>
</dbReference>